<keyword evidence="8 9" id="KW-0486">Methionine biosynthesis</keyword>
<feature type="binding site" evidence="9">
    <location>
        <position position="102"/>
    </location>
    <ligand>
        <name>Ni(2+)</name>
        <dbReference type="ChEBI" id="CHEBI:49786"/>
    </ligand>
</feature>
<dbReference type="UniPathway" id="UPA00904">
    <property type="reaction ID" value="UER00878"/>
</dbReference>
<feature type="binding site" evidence="9">
    <location>
        <position position="98"/>
    </location>
    <ligand>
        <name>Ni(2+)</name>
        <dbReference type="ChEBI" id="CHEBI:49786"/>
    </ligand>
</feature>
<feature type="binding site" evidence="9">
    <location>
        <position position="140"/>
    </location>
    <ligand>
        <name>Ni(2+)</name>
        <dbReference type="ChEBI" id="CHEBI:49786"/>
    </ligand>
</feature>
<evidence type="ECO:0000256" key="5">
    <source>
        <dbReference type="ARBA" id="ARBA00022964"/>
    </source>
</evidence>
<dbReference type="InterPro" id="IPR014710">
    <property type="entry name" value="RmlC-like_jellyroll"/>
</dbReference>
<evidence type="ECO:0000256" key="7">
    <source>
        <dbReference type="ARBA" id="ARBA00023004"/>
    </source>
</evidence>
<organism evidence="10 11">
    <name type="scientific">Brenneria corticis</name>
    <dbReference type="NCBI Taxonomy" id="2173106"/>
    <lineage>
        <taxon>Bacteria</taxon>
        <taxon>Pseudomonadati</taxon>
        <taxon>Pseudomonadota</taxon>
        <taxon>Gammaproteobacteria</taxon>
        <taxon>Enterobacterales</taxon>
        <taxon>Pectobacteriaceae</taxon>
        <taxon>Brenneria</taxon>
    </lineage>
</organism>
<sequence length="173" mass="19641">MTTLSIFQRPQIAQPVRQLSRFDDIAALLAGAGIQLEHWPVDGISHEASSEALLAHFHDEIERLKQQEGYTSSDVIRLTPDHPQRQELREKFLQEHTHSEDEVRFFVYGSGTFFVPINDNVFRLTCEAGDLLRVPANTPHWFDSGESPDFVAIRIFTNPAGWVGHFTGGETFH</sequence>
<feature type="binding site" evidence="9">
    <location>
        <position position="102"/>
    </location>
    <ligand>
        <name>Fe(2+)</name>
        <dbReference type="ChEBI" id="CHEBI:29033"/>
    </ligand>
</feature>
<dbReference type="EMBL" id="QDKH01000010">
    <property type="protein sequence ID" value="PWC16033.1"/>
    <property type="molecule type" value="Genomic_DNA"/>
</dbReference>
<comment type="catalytic activity">
    <reaction evidence="9">
        <text>1,2-dihydroxy-5-(methylsulfanyl)pent-1-en-3-one + O2 = 3-(methylsulfanyl)propanoate + CO + formate + 2 H(+)</text>
        <dbReference type="Rhea" id="RHEA:14161"/>
        <dbReference type="ChEBI" id="CHEBI:15378"/>
        <dbReference type="ChEBI" id="CHEBI:15379"/>
        <dbReference type="ChEBI" id="CHEBI:15740"/>
        <dbReference type="ChEBI" id="CHEBI:17245"/>
        <dbReference type="ChEBI" id="CHEBI:49016"/>
        <dbReference type="ChEBI" id="CHEBI:49252"/>
        <dbReference type="EC" id="1.13.11.53"/>
    </reaction>
</comment>
<keyword evidence="11" id="KW-1185">Reference proteome</keyword>
<comment type="cofactor">
    <cofactor evidence="9">
        <name>Ni(2+)</name>
        <dbReference type="ChEBI" id="CHEBI:49786"/>
    </cofactor>
    <text evidence="9">Binds 1 nickel ion per monomer.</text>
</comment>
<feature type="site" description="Important to generate the dianion" evidence="9">
    <location>
        <position position="104"/>
    </location>
</feature>
<comment type="subunit">
    <text evidence="9">Monomer.</text>
</comment>
<keyword evidence="7 9" id="KW-0408">Iron</keyword>
<dbReference type="GO" id="GO:0010309">
    <property type="term" value="F:acireductone dioxygenase [iron(II)-requiring] activity"/>
    <property type="evidence" value="ECO:0007669"/>
    <property type="project" value="UniProtKB-UniRule"/>
</dbReference>
<gene>
    <name evidence="9" type="primary">mtnD</name>
    <name evidence="10" type="ORF">DDT56_11020</name>
</gene>
<comment type="similarity">
    <text evidence="9">Belongs to the acireductone dioxygenase (ARD) family.</text>
</comment>
<feature type="site" description="May play a role in metal incorporation in vivo" evidence="9">
    <location>
        <position position="95"/>
    </location>
</feature>
<feature type="site" description="May play a role in transmitting local conformational changes" evidence="9">
    <location>
        <position position="101"/>
    </location>
</feature>
<evidence type="ECO:0000256" key="8">
    <source>
        <dbReference type="ARBA" id="ARBA00023167"/>
    </source>
</evidence>
<evidence type="ECO:0000313" key="10">
    <source>
        <dbReference type="EMBL" id="PWC16033.1"/>
    </source>
</evidence>
<comment type="pathway">
    <text evidence="9">Amino-acid biosynthesis; L-methionine biosynthesis via salvage pathway; L-methionine from S-methyl-5-thio-alpha-D-ribose 1-phosphate: step 5/6.</text>
</comment>
<feature type="binding site" evidence="9">
    <location>
        <position position="96"/>
    </location>
    <ligand>
        <name>Ni(2+)</name>
        <dbReference type="ChEBI" id="CHEBI:49786"/>
    </ligand>
</feature>
<reference evidence="10 11" key="1">
    <citation type="submission" date="2018-04" db="EMBL/GenBank/DDBJ databases">
        <title>Brenneria corticis sp.nov.</title>
        <authorList>
            <person name="Li Y."/>
        </authorList>
    </citation>
    <scope>NUCLEOTIDE SEQUENCE [LARGE SCALE GENOMIC DNA]</scope>
    <source>
        <strain evidence="10 11">CFCC 11842</strain>
    </source>
</reference>
<dbReference type="CDD" id="cd02232">
    <property type="entry name" value="cupin_ARD"/>
    <property type="match status" value="1"/>
</dbReference>
<keyword evidence="4 9" id="KW-0479">Metal-binding</keyword>
<dbReference type="InterPro" id="IPR011051">
    <property type="entry name" value="RmlC_Cupin_sf"/>
</dbReference>
<name>A0A2U1U314_9GAMM</name>
<dbReference type="GO" id="GO:0010308">
    <property type="term" value="F:acireductone dioxygenase (Ni2+-requiring) activity"/>
    <property type="evidence" value="ECO:0007669"/>
    <property type="project" value="UniProtKB-UniRule"/>
</dbReference>
<dbReference type="Proteomes" id="UP000296159">
    <property type="component" value="Unassembled WGS sequence"/>
</dbReference>
<comment type="function">
    <text evidence="9">Catalyzes 2 different reactions between oxygene and the acireductone 1,2-dihydroxy-3-keto-5-methylthiopentene (DHK-MTPene) depending upon the metal bound in the active site. Fe-containing acireductone dioxygenase (Fe-ARD) produces formate and 2-keto-4-methylthiobutyrate (KMTB), the alpha-ketoacid precursor of methionine in the methionine recycle pathway. Ni-containing acireductone dioxygenase (Ni-ARD) produces methylthiopropionate, carbon monoxide and formate, and does not lie on the methionine recycle pathway.</text>
</comment>
<evidence type="ECO:0000256" key="2">
    <source>
        <dbReference type="ARBA" id="ARBA00022596"/>
    </source>
</evidence>
<evidence type="ECO:0000256" key="6">
    <source>
        <dbReference type="ARBA" id="ARBA00023002"/>
    </source>
</evidence>
<dbReference type="RefSeq" id="WP_136166488.1">
    <property type="nucleotide sequence ID" value="NZ_KZ819078.1"/>
</dbReference>
<dbReference type="SUPFAM" id="SSF51182">
    <property type="entry name" value="RmlC-like cupins"/>
    <property type="match status" value="1"/>
</dbReference>
<dbReference type="HAMAP" id="MF_01682">
    <property type="entry name" value="Salvage_MtnD"/>
    <property type="match status" value="1"/>
</dbReference>
<dbReference type="GO" id="GO:0019509">
    <property type="term" value="P:L-methionine salvage from methylthioadenosine"/>
    <property type="evidence" value="ECO:0007669"/>
    <property type="project" value="UniProtKB-UniRule"/>
</dbReference>
<keyword evidence="6 9" id="KW-0560">Oxidoreductase</keyword>
<keyword evidence="5 9" id="KW-0223">Dioxygenase</keyword>
<evidence type="ECO:0000256" key="4">
    <source>
        <dbReference type="ARBA" id="ARBA00022723"/>
    </source>
</evidence>
<evidence type="ECO:0000313" key="11">
    <source>
        <dbReference type="Proteomes" id="UP000296159"/>
    </source>
</evidence>
<protein>
    <recommendedName>
        <fullName evidence="9">Acireductone dioxygenase</fullName>
    </recommendedName>
    <alternativeName>
        <fullName evidence="9">1,2-dihydroxy-3-keto-5-methylthiopentene dioxygenase</fullName>
        <shortName evidence="9">DHK-MTPene dioxygenase</shortName>
    </alternativeName>
    <alternativeName>
        <fullName evidence="9">Acireductone dioxygenase (Fe(2+)-requiring)</fullName>
        <shortName evidence="9">ARD'</shortName>
        <shortName evidence="9">Fe-ARD</shortName>
        <ecNumber evidence="9">1.13.11.54</ecNumber>
    </alternativeName>
    <alternativeName>
        <fullName evidence="9">Acireductone dioxygenase (Ni(2+)-requiring)</fullName>
        <shortName evidence="9">ARD</shortName>
        <shortName evidence="9">Ni-ARD</shortName>
        <ecNumber evidence="9">1.13.11.53</ecNumber>
    </alternativeName>
</protein>
<dbReference type="InterPro" id="IPR023956">
    <property type="entry name" value="ARD_bac"/>
</dbReference>
<keyword evidence="3 9" id="KW-0028">Amino-acid biosynthesis</keyword>
<feature type="binding site" evidence="9">
    <location>
        <position position="98"/>
    </location>
    <ligand>
        <name>Fe(2+)</name>
        <dbReference type="ChEBI" id="CHEBI:29033"/>
    </ligand>
</feature>
<evidence type="ECO:0000256" key="9">
    <source>
        <dbReference type="HAMAP-Rule" id="MF_01682"/>
    </source>
</evidence>
<dbReference type="GO" id="GO:0019284">
    <property type="term" value="P:L-methionine salvage from S-adenosylmethionine"/>
    <property type="evidence" value="ECO:0007669"/>
    <property type="project" value="InterPro"/>
</dbReference>
<proteinExistence type="inferred from homology"/>
<dbReference type="InterPro" id="IPR004313">
    <property type="entry name" value="ARD"/>
</dbReference>
<dbReference type="PANTHER" id="PTHR23418">
    <property type="entry name" value="ACIREDUCTONE DIOXYGENASE"/>
    <property type="match status" value="1"/>
</dbReference>
<dbReference type="PANTHER" id="PTHR23418:SF0">
    <property type="entry name" value="ACIREDUCTONE DIOXYGENASE"/>
    <property type="match status" value="1"/>
</dbReference>
<feature type="binding site" evidence="9">
    <location>
        <position position="96"/>
    </location>
    <ligand>
        <name>Fe(2+)</name>
        <dbReference type="ChEBI" id="CHEBI:29033"/>
    </ligand>
</feature>
<evidence type="ECO:0000256" key="1">
    <source>
        <dbReference type="ARBA" id="ARBA00000428"/>
    </source>
</evidence>
<comment type="catalytic activity">
    <reaction evidence="1 9">
        <text>1,2-dihydroxy-5-(methylsulfanyl)pent-1-en-3-one + O2 = 4-methylsulfanyl-2-oxobutanoate + formate + 2 H(+)</text>
        <dbReference type="Rhea" id="RHEA:24504"/>
        <dbReference type="ChEBI" id="CHEBI:15378"/>
        <dbReference type="ChEBI" id="CHEBI:15379"/>
        <dbReference type="ChEBI" id="CHEBI:15740"/>
        <dbReference type="ChEBI" id="CHEBI:16723"/>
        <dbReference type="ChEBI" id="CHEBI:49252"/>
        <dbReference type="EC" id="1.13.11.54"/>
    </reaction>
</comment>
<dbReference type="Gene3D" id="2.60.120.10">
    <property type="entry name" value="Jelly Rolls"/>
    <property type="match status" value="1"/>
</dbReference>
<comment type="cofactor">
    <cofactor evidence="9">
        <name>Fe(2+)</name>
        <dbReference type="ChEBI" id="CHEBI:29033"/>
    </cofactor>
    <text evidence="9">Binds 1 Fe(2+) cation per monomer.</text>
</comment>
<dbReference type="EC" id="1.13.11.54" evidence="9"/>
<dbReference type="GO" id="GO:0016151">
    <property type="term" value="F:nickel cation binding"/>
    <property type="evidence" value="ECO:0007669"/>
    <property type="project" value="UniProtKB-UniRule"/>
</dbReference>
<dbReference type="AlphaFoldDB" id="A0A2U1U314"/>
<feature type="binding site" evidence="9">
    <location>
        <position position="140"/>
    </location>
    <ligand>
        <name>Fe(2+)</name>
        <dbReference type="ChEBI" id="CHEBI:29033"/>
    </ligand>
</feature>
<accession>A0A2U1U314</accession>
<evidence type="ECO:0000256" key="3">
    <source>
        <dbReference type="ARBA" id="ARBA00022605"/>
    </source>
</evidence>
<dbReference type="Pfam" id="PF03079">
    <property type="entry name" value="ARD"/>
    <property type="match status" value="1"/>
</dbReference>
<dbReference type="EC" id="1.13.11.53" evidence="9"/>
<keyword evidence="2 9" id="KW-0533">Nickel</keyword>
<dbReference type="GO" id="GO:0005506">
    <property type="term" value="F:iron ion binding"/>
    <property type="evidence" value="ECO:0007669"/>
    <property type="project" value="UniProtKB-UniRule"/>
</dbReference>
<comment type="caution">
    <text evidence="10">The sequence shown here is derived from an EMBL/GenBank/DDBJ whole genome shotgun (WGS) entry which is preliminary data.</text>
</comment>